<gene>
    <name evidence="2" type="ORF">L596_000560</name>
</gene>
<keyword evidence="1" id="KW-0732">Signal</keyword>
<dbReference type="Proteomes" id="UP000298663">
    <property type="component" value="Unassembled WGS sequence"/>
</dbReference>
<keyword evidence="3" id="KW-1185">Reference proteome</keyword>
<feature type="signal peptide" evidence="1">
    <location>
        <begin position="1"/>
        <end position="18"/>
    </location>
</feature>
<organism evidence="2 3">
    <name type="scientific">Steinernema carpocapsae</name>
    <name type="common">Entomopathogenic nematode</name>
    <dbReference type="NCBI Taxonomy" id="34508"/>
    <lineage>
        <taxon>Eukaryota</taxon>
        <taxon>Metazoa</taxon>
        <taxon>Ecdysozoa</taxon>
        <taxon>Nematoda</taxon>
        <taxon>Chromadorea</taxon>
        <taxon>Rhabditida</taxon>
        <taxon>Tylenchina</taxon>
        <taxon>Panagrolaimomorpha</taxon>
        <taxon>Strongyloidoidea</taxon>
        <taxon>Steinernematidae</taxon>
        <taxon>Steinernema</taxon>
    </lineage>
</organism>
<evidence type="ECO:0000313" key="2">
    <source>
        <dbReference type="EMBL" id="TMS32758.1"/>
    </source>
</evidence>
<accession>A0A4U8UMQ0</accession>
<evidence type="ECO:0000256" key="1">
    <source>
        <dbReference type="SAM" id="SignalP"/>
    </source>
</evidence>
<protein>
    <recommendedName>
        <fullName evidence="4">Secreted protein</fullName>
    </recommendedName>
</protein>
<dbReference type="EMBL" id="AZBU02000001">
    <property type="protein sequence ID" value="TMS32758.1"/>
    <property type="molecule type" value="Genomic_DNA"/>
</dbReference>
<comment type="caution">
    <text evidence="2">The sequence shown here is derived from an EMBL/GenBank/DDBJ whole genome shotgun (WGS) entry which is preliminary data.</text>
</comment>
<evidence type="ECO:0008006" key="4">
    <source>
        <dbReference type="Google" id="ProtNLM"/>
    </source>
</evidence>
<dbReference type="AlphaFoldDB" id="A0A4U8UMQ0"/>
<feature type="chain" id="PRO_5020303684" description="Secreted protein" evidence="1">
    <location>
        <begin position="19"/>
        <end position="73"/>
    </location>
</feature>
<name>A0A4U8UMQ0_STECR</name>
<sequence>MLVTPFLSVTLFVSLVHCRRRGPDGVFGRMNYGQKLEPDDMKFSLFWEFHENAKSVRSKSWKREASAQSTVYN</sequence>
<proteinExistence type="predicted"/>
<reference evidence="2 3" key="2">
    <citation type="journal article" date="2019" name="G3 (Bethesda)">
        <title>Hybrid Assembly of the Genome of the Entomopathogenic Nematode Steinernema carpocapsae Identifies the X-Chromosome.</title>
        <authorList>
            <person name="Serra L."/>
            <person name="Macchietto M."/>
            <person name="Macias-Munoz A."/>
            <person name="McGill C.J."/>
            <person name="Rodriguez I.M."/>
            <person name="Rodriguez B."/>
            <person name="Murad R."/>
            <person name="Mortazavi A."/>
        </authorList>
    </citation>
    <scope>NUCLEOTIDE SEQUENCE [LARGE SCALE GENOMIC DNA]</scope>
    <source>
        <strain evidence="2 3">ALL</strain>
    </source>
</reference>
<reference evidence="2 3" key="1">
    <citation type="journal article" date="2015" name="Genome Biol.">
        <title>Comparative genomics of Steinernema reveals deeply conserved gene regulatory networks.</title>
        <authorList>
            <person name="Dillman A.R."/>
            <person name="Macchietto M."/>
            <person name="Porter C.F."/>
            <person name="Rogers A."/>
            <person name="Williams B."/>
            <person name="Antoshechkin I."/>
            <person name="Lee M.M."/>
            <person name="Goodwin Z."/>
            <person name="Lu X."/>
            <person name="Lewis E.E."/>
            <person name="Goodrich-Blair H."/>
            <person name="Stock S.P."/>
            <person name="Adams B.J."/>
            <person name="Sternberg P.W."/>
            <person name="Mortazavi A."/>
        </authorList>
    </citation>
    <scope>NUCLEOTIDE SEQUENCE [LARGE SCALE GENOMIC DNA]</scope>
    <source>
        <strain evidence="2 3">ALL</strain>
    </source>
</reference>
<evidence type="ECO:0000313" key="3">
    <source>
        <dbReference type="Proteomes" id="UP000298663"/>
    </source>
</evidence>